<name>A0A226F5H3_FOLCA</name>
<reference evidence="3 4" key="1">
    <citation type="submission" date="2015-12" db="EMBL/GenBank/DDBJ databases">
        <title>The genome of Folsomia candida.</title>
        <authorList>
            <person name="Faddeeva A."/>
            <person name="Derks M.F."/>
            <person name="Anvar Y."/>
            <person name="Smit S."/>
            <person name="Van Straalen N."/>
            <person name="Roelofs D."/>
        </authorList>
    </citation>
    <scope>NUCLEOTIDE SEQUENCE [LARGE SCALE GENOMIC DNA]</scope>
    <source>
        <strain evidence="3 4">VU population</strain>
        <tissue evidence="3">Whole body</tissue>
    </source>
</reference>
<dbReference type="PROSITE" id="PS50927">
    <property type="entry name" value="BULB_LECTIN"/>
    <property type="match status" value="1"/>
</dbReference>
<feature type="chain" id="PRO_5012307933" evidence="1">
    <location>
        <begin position="21"/>
        <end position="493"/>
    </location>
</feature>
<dbReference type="AlphaFoldDB" id="A0A226F5H3"/>
<evidence type="ECO:0000313" key="4">
    <source>
        <dbReference type="Proteomes" id="UP000198287"/>
    </source>
</evidence>
<protein>
    <submittedName>
        <fullName evidence="3">Mannose-specific lectin</fullName>
    </submittedName>
</protein>
<proteinExistence type="predicted"/>
<dbReference type="InterPro" id="IPR036426">
    <property type="entry name" value="Bulb-type_lectin_dom_sf"/>
</dbReference>
<feature type="domain" description="Bulb-type lectin" evidence="2">
    <location>
        <begin position="1"/>
        <end position="95"/>
    </location>
</feature>
<dbReference type="InterPro" id="IPR001480">
    <property type="entry name" value="Bulb-type_lectin_dom"/>
</dbReference>
<comment type="caution">
    <text evidence="3">The sequence shown here is derived from an EMBL/GenBank/DDBJ whole genome shotgun (WGS) entry which is preliminary data.</text>
</comment>
<dbReference type="SUPFAM" id="SSF49695">
    <property type="entry name" value="gamma-Crystallin-like"/>
    <property type="match status" value="1"/>
</dbReference>
<organism evidence="3 4">
    <name type="scientific">Folsomia candida</name>
    <name type="common">Springtail</name>
    <dbReference type="NCBI Taxonomy" id="158441"/>
    <lineage>
        <taxon>Eukaryota</taxon>
        <taxon>Metazoa</taxon>
        <taxon>Ecdysozoa</taxon>
        <taxon>Arthropoda</taxon>
        <taxon>Hexapoda</taxon>
        <taxon>Collembola</taxon>
        <taxon>Entomobryomorpha</taxon>
        <taxon>Isotomoidea</taxon>
        <taxon>Isotomidae</taxon>
        <taxon>Proisotominae</taxon>
        <taxon>Folsomia</taxon>
    </lineage>
</organism>
<gene>
    <name evidence="3" type="ORF">Fcan01_01165</name>
</gene>
<dbReference type="SMART" id="SM00108">
    <property type="entry name" value="B_lectin"/>
    <property type="match status" value="1"/>
</dbReference>
<dbReference type="Gene3D" id="2.90.10.10">
    <property type="entry name" value="Bulb-type lectin domain"/>
    <property type="match status" value="2"/>
</dbReference>
<evidence type="ECO:0000256" key="1">
    <source>
        <dbReference type="SAM" id="SignalP"/>
    </source>
</evidence>
<keyword evidence="4" id="KW-1185">Reference proteome</keyword>
<dbReference type="InterPro" id="IPR011024">
    <property type="entry name" value="G_crystallin-like"/>
</dbReference>
<dbReference type="GO" id="GO:0030246">
    <property type="term" value="F:carbohydrate binding"/>
    <property type="evidence" value="ECO:0007669"/>
    <property type="project" value="UniProtKB-KW"/>
</dbReference>
<keyword evidence="1" id="KW-0732">Signal</keyword>
<dbReference type="Proteomes" id="UP000198287">
    <property type="component" value="Unassembled WGS sequence"/>
</dbReference>
<keyword evidence="3" id="KW-0430">Lectin</keyword>
<accession>A0A226F5H3</accession>
<dbReference type="Gene3D" id="2.60.20.10">
    <property type="entry name" value="Crystallins"/>
    <property type="match status" value="1"/>
</dbReference>
<feature type="signal peptide" evidence="1">
    <location>
        <begin position="1"/>
        <end position="20"/>
    </location>
</feature>
<evidence type="ECO:0000259" key="2">
    <source>
        <dbReference type="PROSITE" id="PS50927"/>
    </source>
</evidence>
<dbReference type="OrthoDB" id="8250036at2759"/>
<evidence type="ECO:0000313" key="3">
    <source>
        <dbReference type="EMBL" id="OXA64707.1"/>
    </source>
</evidence>
<sequence length="493" mass="56424">MKYSAQIVVFVLCLFNSGHCCRFLPGTTFPKGYTCTIPTGQLAWRTDGNLVIYNTKDNVRWESNTANRGHRAIFQTDGNFVIYDASNSPIWFTYTFGKGATYLEFGSDRNLVLGTPSAILWQSNTKNTEYSKATLHTHWFFEGDKIDIVLLDQCHNLPANWRKQASSIYTQDTCVKLYDGFNCQGNWIEVKPGTPSHDNLGDPRVNFNDKTQSVSPCGTFQQSQPLTWKEHWFEHNQNIQRVYADADLVVYYDADVNRGITWPFQFLGDVWRYTRNVYGDFGPENNLYAIFHAMKYAGGHPATFMDGHHDFRNVIDCGLEEPNAWVEGKGQHLELPIHEIAHIVESASHGILSSPAFGIWRDSKWAEIFIYDVFKGLGRTAEANDFYNRMMSNTNGDSFPRPGTLWFKNWFYPIYSKYGGNRALVKYFALLAQHFPKAGFRYSKSMNMGEFVHFWSGAANANLLSQATTAFGWTTEWQNQLNTAKQEFPGIIY</sequence>
<dbReference type="EMBL" id="LNIX01000001">
    <property type="protein sequence ID" value="OXA64707.1"/>
    <property type="molecule type" value="Genomic_DNA"/>
</dbReference>
<dbReference type="SUPFAM" id="SSF51110">
    <property type="entry name" value="alpha-D-mannose-specific plant lectins"/>
    <property type="match status" value="1"/>
</dbReference>